<accession>A0AAP0PUW0</accession>
<evidence type="ECO:0000313" key="3">
    <source>
        <dbReference type="EMBL" id="KAK9157357.1"/>
    </source>
</evidence>
<comment type="caution">
    <text evidence="3">The sequence shown here is derived from an EMBL/GenBank/DDBJ whole genome shotgun (WGS) entry which is preliminary data.</text>
</comment>
<dbReference type="PANTHER" id="PTHR33470">
    <property type="entry name" value="OS01G0164075 PROTEIN"/>
    <property type="match status" value="1"/>
</dbReference>
<proteinExistence type="predicted"/>
<protein>
    <submittedName>
        <fullName evidence="3">Uncharacterized protein</fullName>
    </submittedName>
</protein>
<evidence type="ECO:0000256" key="1">
    <source>
        <dbReference type="ARBA" id="ARBA00022729"/>
    </source>
</evidence>
<evidence type="ECO:0000256" key="2">
    <source>
        <dbReference type="SAM" id="SignalP"/>
    </source>
</evidence>
<gene>
    <name evidence="3" type="ORF">Scep_003931</name>
</gene>
<keyword evidence="4" id="KW-1185">Reference proteome</keyword>
<name>A0AAP0PUW0_9MAGN</name>
<keyword evidence="1 2" id="KW-0732">Signal</keyword>
<dbReference type="Proteomes" id="UP001419268">
    <property type="component" value="Unassembled WGS sequence"/>
</dbReference>
<dbReference type="Pfam" id="PF01190">
    <property type="entry name" value="Pollen_Ole_e_1"/>
    <property type="match status" value="1"/>
</dbReference>
<evidence type="ECO:0000313" key="4">
    <source>
        <dbReference type="Proteomes" id="UP001419268"/>
    </source>
</evidence>
<dbReference type="GO" id="GO:0071944">
    <property type="term" value="C:cell periphery"/>
    <property type="evidence" value="ECO:0007669"/>
    <property type="project" value="TreeGrafter"/>
</dbReference>
<sequence length="176" mass="18903">MMAHSFSYAVFLLLSLHGVQAGDDSLLEDTAKVVDGLVPCPSCEERKIHVVVEGVVLCQSCSQAGTSSLADSTPIQSAVVSVTCNDQTDYFPTDSNGHFYAEIAGYKVSDKTLEEPLQTCRVRLDSSPLPNCNQQTDINNGIDGASLRSENKRISSEHYQAAIYAAGPVAFRPAQC</sequence>
<dbReference type="PANTHER" id="PTHR33470:SF4">
    <property type="entry name" value="OS01G0164025 PROTEIN"/>
    <property type="match status" value="1"/>
</dbReference>
<organism evidence="3 4">
    <name type="scientific">Stephania cephalantha</name>
    <dbReference type="NCBI Taxonomy" id="152367"/>
    <lineage>
        <taxon>Eukaryota</taxon>
        <taxon>Viridiplantae</taxon>
        <taxon>Streptophyta</taxon>
        <taxon>Embryophyta</taxon>
        <taxon>Tracheophyta</taxon>
        <taxon>Spermatophyta</taxon>
        <taxon>Magnoliopsida</taxon>
        <taxon>Ranunculales</taxon>
        <taxon>Menispermaceae</taxon>
        <taxon>Menispermoideae</taxon>
        <taxon>Cissampelideae</taxon>
        <taxon>Stephania</taxon>
    </lineage>
</organism>
<feature type="chain" id="PRO_5042941288" evidence="2">
    <location>
        <begin position="22"/>
        <end position="176"/>
    </location>
</feature>
<dbReference type="AlphaFoldDB" id="A0AAP0PUW0"/>
<reference evidence="3 4" key="1">
    <citation type="submission" date="2024-01" db="EMBL/GenBank/DDBJ databases">
        <title>Genome assemblies of Stephania.</title>
        <authorList>
            <person name="Yang L."/>
        </authorList>
    </citation>
    <scope>NUCLEOTIDE SEQUENCE [LARGE SCALE GENOMIC DNA]</scope>
    <source>
        <strain evidence="3">JXDWG</strain>
        <tissue evidence="3">Leaf</tissue>
    </source>
</reference>
<feature type="signal peptide" evidence="2">
    <location>
        <begin position="1"/>
        <end position="21"/>
    </location>
</feature>
<dbReference type="EMBL" id="JBBNAG010000002">
    <property type="protein sequence ID" value="KAK9157357.1"/>
    <property type="molecule type" value="Genomic_DNA"/>
</dbReference>